<evidence type="ECO:0000256" key="6">
    <source>
        <dbReference type="ARBA" id="ARBA00023141"/>
    </source>
</evidence>
<keyword evidence="7" id="KW-0460">Magnesium</keyword>
<evidence type="ECO:0000313" key="8">
    <source>
        <dbReference type="EMBL" id="SHF47200.1"/>
    </source>
</evidence>
<dbReference type="EC" id="2.7.1.71" evidence="7"/>
<dbReference type="EMBL" id="FQUU01000011">
    <property type="protein sequence ID" value="SHF47200.1"/>
    <property type="molecule type" value="Genomic_DNA"/>
</dbReference>
<dbReference type="CDD" id="cd00464">
    <property type="entry name" value="SK"/>
    <property type="match status" value="1"/>
</dbReference>
<dbReference type="GO" id="GO:0005524">
    <property type="term" value="F:ATP binding"/>
    <property type="evidence" value="ECO:0007669"/>
    <property type="project" value="UniProtKB-UniRule"/>
</dbReference>
<keyword evidence="7" id="KW-0479">Metal-binding</keyword>
<dbReference type="HAMAP" id="MF_00109">
    <property type="entry name" value="Shikimate_kinase"/>
    <property type="match status" value="1"/>
</dbReference>
<sequence>MGCGKTHWGKELSMKLSIPFFDLDEKIAEQAGKEIPQIFSENGEEHFRLLEKEILYMLTESHETFVMSCGGGTPCYYNNIDYLKKKGTVVWLNCSVDCLYHRLIKEKDKRPLIRDVSDDKLKSFIIKKFSNRKIFYQQANIIINDDEVSIDKLIERIFHEQ</sequence>
<evidence type="ECO:0000256" key="3">
    <source>
        <dbReference type="ARBA" id="ARBA00022741"/>
    </source>
</evidence>
<evidence type="ECO:0000256" key="5">
    <source>
        <dbReference type="ARBA" id="ARBA00022840"/>
    </source>
</evidence>
<keyword evidence="5 7" id="KW-0067">ATP-binding</keyword>
<evidence type="ECO:0000256" key="2">
    <source>
        <dbReference type="ARBA" id="ARBA00022679"/>
    </source>
</evidence>
<evidence type="ECO:0000256" key="7">
    <source>
        <dbReference type="HAMAP-Rule" id="MF_00109"/>
    </source>
</evidence>
<comment type="similarity">
    <text evidence="7">Belongs to the shikimate kinase family.</text>
</comment>
<dbReference type="Pfam" id="PF01202">
    <property type="entry name" value="SKI"/>
    <property type="match status" value="1"/>
</dbReference>
<comment type="caution">
    <text evidence="7">Lacks conserved residue(s) required for the propagation of feature annotation.</text>
</comment>
<comment type="cofactor">
    <cofactor evidence="7">
        <name>Mg(2+)</name>
        <dbReference type="ChEBI" id="CHEBI:18420"/>
    </cofactor>
    <text evidence="7">Binds 1 Mg(2+) ion per subunit.</text>
</comment>
<keyword evidence="7" id="KW-0963">Cytoplasm</keyword>
<keyword evidence="1 7" id="KW-0028">Amino-acid biosynthesis</keyword>
<keyword evidence="2 7" id="KW-0808">Transferase</keyword>
<dbReference type="PRINTS" id="PR01100">
    <property type="entry name" value="SHIKIMTKNASE"/>
</dbReference>
<dbReference type="SUPFAM" id="SSF52540">
    <property type="entry name" value="P-loop containing nucleoside triphosphate hydrolases"/>
    <property type="match status" value="1"/>
</dbReference>
<dbReference type="PANTHER" id="PTHR21087">
    <property type="entry name" value="SHIKIMATE KINASE"/>
    <property type="match status" value="1"/>
</dbReference>
<dbReference type="GO" id="GO:0005829">
    <property type="term" value="C:cytosol"/>
    <property type="evidence" value="ECO:0007669"/>
    <property type="project" value="TreeGrafter"/>
</dbReference>
<feature type="binding site" evidence="7">
    <location>
        <position position="6"/>
    </location>
    <ligand>
        <name>Mg(2+)</name>
        <dbReference type="ChEBI" id="CHEBI:18420"/>
    </ligand>
</feature>
<proteinExistence type="inferred from homology"/>
<comment type="function">
    <text evidence="7">Catalyzes the specific phosphorylation of the 3-hydroxyl group of shikimic acid using ATP as a cosubstrate.</text>
</comment>
<keyword evidence="3 7" id="KW-0547">Nucleotide-binding</keyword>
<dbReference type="GO" id="GO:0000287">
    <property type="term" value="F:magnesium ion binding"/>
    <property type="evidence" value="ECO:0007669"/>
    <property type="project" value="UniProtKB-UniRule"/>
</dbReference>
<comment type="subcellular location">
    <subcellularLocation>
        <location evidence="7">Cytoplasm</location>
    </subcellularLocation>
</comment>
<dbReference type="AlphaFoldDB" id="A0A1M5BXV9"/>
<feature type="binding site" evidence="7">
    <location>
        <position position="24"/>
    </location>
    <ligand>
        <name>substrate</name>
    </ligand>
</feature>
<dbReference type="STRING" id="1121884.SAMN02745131_02723"/>
<dbReference type="PANTHER" id="PTHR21087:SF16">
    <property type="entry name" value="SHIKIMATE KINASE 1, CHLOROPLASTIC"/>
    <property type="match status" value="1"/>
</dbReference>
<dbReference type="InterPro" id="IPR031322">
    <property type="entry name" value="Shikimate/glucono_kinase"/>
</dbReference>
<protein>
    <recommendedName>
        <fullName evidence="7">Shikimate kinase</fullName>
        <shortName evidence="7">SK</shortName>
        <ecNumber evidence="7">2.7.1.71</ecNumber>
    </recommendedName>
</protein>
<dbReference type="GO" id="GO:0008652">
    <property type="term" value="P:amino acid biosynthetic process"/>
    <property type="evidence" value="ECO:0007669"/>
    <property type="project" value="UniProtKB-KW"/>
</dbReference>
<gene>
    <name evidence="7" type="primary">aroK</name>
    <name evidence="8" type="ORF">SAMN02745131_02723</name>
</gene>
<evidence type="ECO:0000313" key="9">
    <source>
        <dbReference type="Proteomes" id="UP000184048"/>
    </source>
</evidence>
<dbReference type="UniPathway" id="UPA00053">
    <property type="reaction ID" value="UER00088"/>
</dbReference>
<organism evidence="8 9">
    <name type="scientific">Flavisolibacter ginsengisoli DSM 18119</name>
    <dbReference type="NCBI Taxonomy" id="1121884"/>
    <lineage>
        <taxon>Bacteria</taxon>
        <taxon>Pseudomonadati</taxon>
        <taxon>Bacteroidota</taxon>
        <taxon>Chitinophagia</taxon>
        <taxon>Chitinophagales</taxon>
        <taxon>Chitinophagaceae</taxon>
        <taxon>Flavisolibacter</taxon>
    </lineage>
</organism>
<feature type="binding site" evidence="7">
    <location>
        <begin position="2"/>
        <end position="7"/>
    </location>
    <ligand>
        <name>ATP</name>
        <dbReference type="ChEBI" id="CHEBI:30616"/>
    </ligand>
</feature>
<keyword evidence="9" id="KW-1185">Reference proteome</keyword>
<feature type="binding site" evidence="7">
    <location>
        <position position="110"/>
    </location>
    <ligand>
        <name>ATP</name>
        <dbReference type="ChEBI" id="CHEBI:30616"/>
    </ligand>
</feature>
<feature type="binding site" evidence="7">
    <location>
        <position position="132"/>
    </location>
    <ligand>
        <name>substrate</name>
    </ligand>
</feature>
<accession>A0A1M5BXV9</accession>
<feature type="binding site" evidence="7">
    <location>
        <position position="48"/>
    </location>
    <ligand>
        <name>substrate</name>
    </ligand>
</feature>
<dbReference type="GO" id="GO:0009073">
    <property type="term" value="P:aromatic amino acid family biosynthetic process"/>
    <property type="evidence" value="ECO:0007669"/>
    <property type="project" value="UniProtKB-KW"/>
</dbReference>
<evidence type="ECO:0000256" key="1">
    <source>
        <dbReference type="ARBA" id="ARBA00022605"/>
    </source>
</evidence>
<comment type="pathway">
    <text evidence="7">Metabolic intermediate biosynthesis; chorismate biosynthesis; chorismate from D-erythrose 4-phosphate and phosphoenolpyruvate: step 5/7.</text>
</comment>
<dbReference type="InterPro" id="IPR000623">
    <property type="entry name" value="Shikimate_kinase/TSH1"/>
</dbReference>
<reference evidence="8 9" key="1">
    <citation type="submission" date="2016-11" db="EMBL/GenBank/DDBJ databases">
        <authorList>
            <person name="Jaros S."/>
            <person name="Januszkiewicz K."/>
            <person name="Wedrychowicz H."/>
        </authorList>
    </citation>
    <scope>NUCLEOTIDE SEQUENCE [LARGE SCALE GENOMIC DNA]</scope>
    <source>
        <strain evidence="8 9">DSM 18119</strain>
    </source>
</reference>
<keyword evidence="6 7" id="KW-0057">Aromatic amino acid biosynthesis</keyword>
<comment type="catalytic activity">
    <reaction evidence="7">
        <text>shikimate + ATP = 3-phosphoshikimate + ADP + H(+)</text>
        <dbReference type="Rhea" id="RHEA:13121"/>
        <dbReference type="ChEBI" id="CHEBI:15378"/>
        <dbReference type="ChEBI" id="CHEBI:30616"/>
        <dbReference type="ChEBI" id="CHEBI:36208"/>
        <dbReference type="ChEBI" id="CHEBI:145989"/>
        <dbReference type="ChEBI" id="CHEBI:456216"/>
        <dbReference type="EC" id="2.7.1.71"/>
    </reaction>
</comment>
<dbReference type="GO" id="GO:0004765">
    <property type="term" value="F:shikimate kinase activity"/>
    <property type="evidence" value="ECO:0007669"/>
    <property type="project" value="UniProtKB-UniRule"/>
</dbReference>
<feature type="binding site" evidence="7">
    <location>
        <position position="71"/>
    </location>
    <ligand>
        <name>substrate</name>
    </ligand>
</feature>
<name>A0A1M5BXV9_9BACT</name>
<comment type="subunit">
    <text evidence="7">Monomer.</text>
</comment>
<keyword evidence="4 7" id="KW-0418">Kinase</keyword>
<dbReference type="Proteomes" id="UP000184048">
    <property type="component" value="Unassembled WGS sequence"/>
</dbReference>
<dbReference type="GO" id="GO:0009423">
    <property type="term" value="P:chorismate biosynthetic process"/>
    <property type="evidence" value="ECO:0007669"/>
    <property type="project" value="UniProtKB-UniRule"/>
</dbReference>
<dbReference type="Gene3D" id="3.40.50.300">
    <property type="entry name" value="P-loop containing nucleotide triphosphate hydrolases"/>
    <property type="match status" value="1"/>
</dbReference>
<evidence type="ECO:0000256" key="4">
    <source>
        <dbReference type="ARBA" id="ARBA00022777"/>
    </source>
</evidence>
<dbReference type="InterPro" id="IPR027417">
    <property type="entry name" value="P-loop_NTPase"/>
</dbReference>